<comment type="similarity">
    <text evidence="1 5">Belongs to the pseudouridine synthase RsuA family.</text>
</comment>
<organism evidence="7 8">
    <name type="scientific">Anaerobacterium chartisolvens</name>
    <dbReference type="NCBI Taxonomy" id="1297424"/>
    <lineage>
        <taxon>Bacteria</taxon>
        <taxon>Bacillati</taxon>
        <taxon>Bacillota</taxon>
        <taxon>Clostridia</taxon>
        <taxon>Eubacteriales</taxon>
        <taxon>Oscillospiraceae</taxon>
        <taxon>Anaerobacterium</taxon>
    </lineage>
</organism>
<dbReference type="Pfam" id="PF00849">
    <property type="entry name" value="PseudoU_synth_2"/>
    <property type="match status" value="1"/>
</dbReference>
<comment type="caution">
    <text evidence="7">The sequence shown here is derived from an EMBL/GenBank/DDBJ whole genome shotgun (WGS) entry which is preliminary data.</text>
</comment>
<keyword evidence="2 4" id="KW-0694">RNA-binding</keyword>
<dbReference type="InterPro" id="IPR020103">
    <property type="entry name" value="PsdUridine_synth_cat_dom_sf"/>
</dbReference>
<keyword evidence="8" id="KW-1185">Reference proteome</keyword>
<name>A0A369BBG7_9FIRM</name>
<evidence type="ECO:0000313" key="7">
    <source>
        <dbReference type="EMBL" id="RCX18873.1"/>
    </source>
</evidence>
<dbReference type="GO" id="GO:0120159">
    <property type="term" value="F:rRNA pseudouridine synthase activity"/>
    <property type="evidence" value="ECO:0007669"/>
    <property type="project" value="UniProtKB-ARBA"/>
</dbReference>
<dbReference type="Pfam" id="PF01479">
    <property type="entry name" value="S4"/>
    <property type="match status" value="1"/>
</dbReference>
<dbReference type="SMART" id="SM00363">
    <property type="entry name" value="S4"/>
    <property type="match status" value="1"/>
</dbReference>
<dbReference type="EC" id="5.4.99.-" evidence="5"/>
<gene>
    <name evidence="7" type="ORF">DFR58_104143</name>
</gene>
<dbReference type="InterPro" id="IPR042092">
    <property type="entry name" value="PsdUridine_s_RsuA/RluB/E/F_cat"/>
</dbReference>
<dbReference type="FunFam" id="3.30.70.1560:FF:000001">
    <property type="entry name" value="Pseudouridine synthase"/>
    <property type="match status" value="1"/>
</dbReference>
<dbReference type="Proteomes" id="UP000253034">
    <property type="component" value="Unassembled WGS sequence"/>
</dbReference>
<dbReference type="GO" id="GO:0000455">
    <property type="term" value="P:enzyme-directed rRNA pseudouridine synthesis"/>
    <property type="evidence" value="ECO:0007669"/>
    <property type="project" value="UniProtKB-ARBA"/>
</dbReference>
<evidence type="ECO:0000256" key="1">
    <source>
        <dbReference type="ARBA" id="ARBA00008348"/>
    </source>
</evidence>
<dbReference type="AlphaFoldDB" id="A0A369BBG7"/>
<dbReference type="Gene3D" id="3.30.70.1560">
    <property type="entry name" value="Alpha-L RNA-binding motif"/>
    <property type="match status" value="1"/>
</dbReference>
<dbReference type="PANTHER" id="PTHR47683">
    <property type="entry name" value="PSEUDOURIDINE SYNTHASE FAMILY PROTEIN-RELATED"/>
    <property type="match status" value="1"/>
</dbReference>
<sequence length="249" mass="27981">MEDIKEAMKETQRLDKILSNLGYGTRKEIKQAVRSGLVKVDGIFVSDSGMHVDPYGSRIEIAGETVNYKKHIYVMMNKPPGVVSATYDKRLKTVADILPDSFKVFELFPVGRLDIDTEGLLLMTNDGQLAHGLLSPRRHVSKRYYAVVDGEVTGEDVLSFKEGITIDDGYTTMPSELQILEAGRQSKIELTIYEGKFHQVKRMFQAVGKRVEYLKRIQMGGLRLDEHLKTGASRELTGEEEAIIKDVLA</sequence>
<proteinExistence type="inferred from homology"/>
<evidence type="ECO:0000259" key="6">
    <source>
        <dbReference type="SMART" id="SM00363"/>
    </source>
</evidence>
<dbReference type="InterPro" id="IPR020094">
    <property type="entry name" value="TruA/RsuA/RluB/E/F_N"/>
</dbReference>
<dbReference type="InterPro" id="IPR050343">
    <property type="entry name" value="RsuA_PseudoU_synthase"/>
</dbReference>
<dbReference type="GO" id="GO:0003723">
    <property type="term" value="F:RNA binding"/>
    <property type="evidence" value="ECO:0007669"/>
    <property type="project" value="UniProtKB-KW"/>
</dbReference>
<dbReference type="PROSITE" id="PS01149">
    <property type="entry name" value="PSI_RSU"/>
    <property type="match status" value="1"/>
</dbReference>
<dbReference type="InterPro" id="IPR000748">
    <property type="entry name" value="PsdUridine_synth_RsuA/RluB/E/F"/>
</dbReference>
<dbReference type="NCBIfam" id="TIGR00093">
    <property type="entry name" value="pseudouridine synthase"/>
    <property type="match status" value="1"/>
</dbReference>
<evidence type="ECO:0000313" key="8">
    <source>
        <dbReference type="Proteomes" id="UP000253034"/>
    </source>
</evidence>
<dbReference type="InterPro" id="IPR018496">
    <property type="entry name" value="PsdUridine_synth_RsuA/RluB_CS"/>
</dbReference>
<evidence type="ECO:0000256" key="5">
    <source>
        <dbReference type="RuleBase" id="RU003887"/>
    </source>
</evidence>
<dbReference type="PROSITE" id="PS50889">
    <property type="entry name" value="S4"/>
    <property type="match status" value="1"/>
</dbReference>
<dbReference type="Gene3D" id="3.30.70.580">
    <property type="entry name" value="Pseudouridine synthase I, catalytic domain, N-terminal subdomain"/>
    <property type="match status" value="1"/>
</dbReference>
<dbReference type="InterPro" id="IPR036986">
    <property type="entry name" value="S4_RNA-bd_sf"/>
</dbReference>
<protein>
    <recommendedName>
        <fullName evidence="5">Pseudouridine synthase</fullName>
        <ecNumber evidence="5">5.4.99.-</ecNumber>
    </recommendedName>
</protein>
<evidence type="ECO:0000256" key="2">
    <source>
        <dbReference type="ARBA" id="ARBA00022884"/>
    </source>
</evidence>
<dbReference type="Gene3D" id="3.10.290.10">
    <property type="entry name" value="RNA-binding S4 domain"/>
    <property type="match status" value="1"/>
</dbReference>
<reference evidence="7 8" key="1">
    <citation type="submission" date="2018-07" db="EMBL/GenBank/DDBJ databases">
        <title>Genomic Encyclopedia of Type Strains, Phase IV (KMG-IV): sequencing the most valuable type-strain genomes for metagenomic binning, comparative biology and taxonomic classification.</title>
        <authorList>
            <person name="Goeker M."/>
        </authorList>
    </citation>
    <scope>NUCLEOTIDE SEQUENCE [LARGE SCALE GENOMIC DNA]</scope>
    <source>
        <strain evidence="7 8">DSM 27016</strain>
    </source>
</reference>
<dbReference type="InterPro" id="IPR002942">
    <property type="entry name" value="S4_RNA-bd"/>
</dbReference>
<dbReference type="CDD" id="cd02553">
    <property type="entry name" value="PseudoU_synth_RsuA"/>
    <property type="match status" value="1"/>
</dbReference>
<dbReference type="SUPFAM" id="SSF55174">
    <property type="entry name" value="Alpha-L RNA-binding motif"/>
    <property type="match status" value="1"/>
</dbReference>
<evidence type="ECO:0000256" key="3">
    <source>
        <dbReference type="ARBA" id="ARBA00023235"/>
    </source>
</evidence>
<feature type="domain" description="RNA-binding S4" evidence="6">
    <location>
        <begin position="12"/>
        <end position="70"/>
    </location>
</feature>
<dbReference type="PANTHER" id="PTHR47683:SF4">
    <property type="entry name" value="PSEUDOURIDINE SYNTHASE"/>
    <property type="match status" value="1"/>
</dbReference>
<dbReference type="GO" id="GO:0005829">
    <property type="term" value="C:cytosol"/>
    <property type="evidence" value="ECO:0007669"/>
    <property type="project" value="UniProtKB-ARBA"/>
</dbReference>
<dbReference type="SUPFAM" id="SSF55120">
    <property type="entry name" value="Pseudouridine synthase"/>
    <property type="match status" value="1"/>
</dbReference>
<keyword evidence="3 5" id="KW-0413">Isomerase</keyword>
<evidence type="ECO:0000256" key="4">
    <source>
        <dbReference type="PROSITE-ProRule" id="PRU00182"/>
    </source>
</evidence>
<dbReference type="InterPro" id="IPR006145">
    <property type="entry name" value="PsdUridine_synth_RsuA/RluA"/>
</dbReference>
<dbReference type="EMBL" id="QPJT01000004">
    <property type="protein sequence ID" value="RCX18873.1"/>
    <property type="molecule type" value="Genomic_DNA"/>
</dbReference>
<accession>A0A369BBG7</accession>
<dbReference type="CDD" id="cd00165">
    <property type="entry name" value="S4"/>
    <property type="match status" value="1"/>
</dbReference>